<comment type="caution">
    <text evidence="1">The sequence shown here is derived from an EMBL/GenBank/DDBJ whole genome shotgun (WGS) entry which is preliminary data.</text>
</comment>
<evidence type="ECO:0000313" key="2">
    <source>
        <dbReference type="Proteomes" id="UP001444661"/>
    </source>
</evidence>
<proteinExistence type="predicted"/>
<gene>
    <name evidence="1" type="ORF">PG993_010813</name>
</gene>
<organism evidence="1 2">
    <name type="scientific">Apiospora rasikravindrae</name>
    <dbReference type="NCBI Taxonomy" id="990691"/>
    <lineage>
        <taxon>Eukaryota</taxon>
        <taxon>Fungi</taxon>
        <taxon>Dikarya</taxon>
        <taxon>Ascomycota</taxon>
        <taxon>Pezizomycotina</taxon>
        <taxon>Sordariomycetes</taxon>
        <taxon>Xylariomycetidae</taxon>
        <taxon>Amphisphaeriales</taxon>
        <taxon>Apiosporaceae</taxon>
        <taxon>Apiospora</taxon>
    </lineage>
</organism>
<reference evidence="1 2" key="1">
    <citation type="submission" date="2023-01" db="EMBL/GenBank/DDBJ databases">
        <title>Analysis of 21 Apiospora genomes using comparative genomics revels a genus with tremendous synthesis potential of carbohydrate active enzymes and secondary metabolites.</title>
        <authorList>
            <person name="Sorensen T."/>
        </authorList>
    </citation>
    <scope>NUCLEOTIDE SEQUENCE [LARGE SCALE GENOMIC DNA]</scope>
    <source>
        <strain evidence="1 2">CBS 33761</strain>
    </source>
</reference>
<evidence type="ECO:0000313" key="1">
    <source>
        <dbReference type="EMBL" id="KAK8029522.1"/>
    </source>
</evidence>
<keyword evidence="2" id="KW-1185">Reference proteome</keyword>
<protein>
    <submittedName>
        <fullName evidence="1">FAD binding domain-containing protein</fullName>
    </submittedName>
</protein>
<name>A0ABR1SCG3_9PEZI</name>
<dbReference type="Proteomes" id="UP001444661">
    <property type="component" value="Unassembled WGS sequence"/>
</dbReference>
<dbReference type="EMBL" id="JAQQWK010000010">
    <property type="protein sequence ID" value="KAK8029522.1"/>
    <property type="molecule type" value="Genomic_DNA"/>
</dbReference>
<sequence length="119" mass="12913">MNANVSKVLSLGDRARQHEKLEQSLRCMSYGASYGASQSPQHHCPVRLAASASTTNTFDTVSDTTSIQVSKRFSIDYANALQPSYILFSKSPNECQALVSILCGNIETFAVKPDGQNPN</sequence>
<accession>A0ABR1SCG3</accession>